<dbReference type="Proteomes" id="UP000217083">
    <property type="component" value="Unassembled WGS sequence"/>
</dbReference>
<keyword evidence="2" id="KW-1185">Reference proteome</keyword>
<evidence type="ECO:0000313" key="2">
    <source>
        <dbReference type="Proteomes" id="UP000217083"/>
    </source>
</evidence>
<dbReference type="AlphaFoldDB" id="A0A263BUW3"/>
<evidence type="ECO:0000313" key="1">
    <source>
        <dbReference type="EMBL" id="OZM57358.1"/>
    </source>
</evidence>
<protein>
    <submittedName>
        <fullName evidence="1">Uncharacterized protein</fullName>
    </submittedName>
</protein>
<sequence length="66" mass="7310">MKKKDPIEIANIKIVQDDGPNRRAFIGDFKDPIHFGVHSGVKAFYKIETDIEYPSTLDHIIAAAGG</sequence>
<gene>
    <name evidence="1" type="ORF">CIB95_07810</name>
</gene>
<dbReference type="RefSeq" id="WP_094923963.1">
    <property type="nucleotide sequence ID" value="NZ_NPIA01000003.1"/>
</dbReference>
<name>A0A263BUW3_9BACI</name>
<reference evidence="1 2" key="2">
    <citation type="submission" date="2017-09" db="EMBL/GenBank/DDBJ databases">
        <title>Bacillus patelloidae sp. nov., isolated from the intestinal tract of a marine limpet.</title>
        <authorList>
            <person name="Liu R."/>
            <person name="Dong C."/>
            <person name="Shao Z."/>
        </authorList>
    </citation>
    <scope>NUCLEOTIDE SEQUENCE [LARGE SCALE GENOMIC DNA]</scope>
    <source>
        <strain evidence="1 2">SA5d-4</strain>
    </source>
</reference>
<comment type="caution">
    <text evidence="1">The sequence shown here is derived from an EMBL/GenBank/DDBJ whole genome shotgun (WGS) entry which is preliminary data.</text>
</comment>
<accession>A0A263BUW3</accession>
<reference evidence="2" key="1">
    <citation type="submission" date="2017-08" db="EMBL/GenBank/DDBJ databases">
        <authorList>
            <person name="Huang Z."/>
        </authorList>
    </citation>
    <scope>NUCLEOTIDE SEQUENCE [LARGE SCALE GENOMIC DNA]</scope>
    <source>
        <strain evidence="2">SA5d-4</strain>
    </source>
</reference>
<dbReference type="EMBL" id="NPIA01000003">
    <property type="protein sequence ID" value="OZM57358.1"/>
    <property type="molecule type" value="Genomic_DNA"/>
</dbReference>
<organism evidence="1 2">
    <name type="scientific">Lottiidibacillus patelloidae</name>
    <dbReference type="NCBI Taxonomy" id="2670334"/>
    <lineage>
        <taxon>Bacteria</taxon>
        <taxon>Bacillati</taxon>
        <taxon>Bacillota</taxon>
        <taxon>Bacilli</taxon>
        <taxon>Bacillales</taxon>
        <taxon>Bacillaceae</taxon>
        <taxon>Lottiidibacillus</taxon>
    </lineage>
</organism>
<proteinExistence type="predicted"/>